<protein>
    <submittedName>
        <fullName evidence="1">Uncharacterized protein</fullName>
    </submittedName>
</protein>
<reference evidence="2" key="1">
    <citation type="submission" date="2016-08" db="EMBL/GenBank/DDBJ databases">
        <authorList>
            <person name="Varghese N."/>
            <person name="Submissions Spin"/>
        </authorList>
    </citation>
    <scope>NUCLEOTIDE SEQUENCE [LARGE SCALE GENOMIC DNA]</scope>
    <source>
        <strain evidence="2">R-52791</strain>
    </source>
</reference>
<dbReference type="EMBL" id="FMBL01000001">
    <property type="protein sequence ID" value="SCC78579.1"/>
    <property type="molecule type" value="Genomic_DNA"/>
</dbReference>
<organism evidence="1 2">
    <name type="scientific">Bifidobacterium commune</name>
    <dbReference type="NCBI Taxonomy" id="1505727"/>
    <lineage>
        <taxon>Bacteria</taxon>
        <taxon>Bacillati</taxon>
        <taxon>Actinomycetota</taxon>
        <taxon>Actinomycetes</taxon>
        <taxon>Bifidobacteriales</taxon>
        <taxon>Bifidobacteriaceae</taxon>
        <taxon>Bifidobacterium</taxon>
    </lineage>
</organism>
<evidence type="ECO:0000313" key="2">
    <source>
        <dbReference type="Proteomes" id="UP000242610"/>
    </source>
</evidence>
<gene>
    <name evidence="1" type="ORF">GA0061077_0328</name>
</gene>
<dbReference type="Proteomes" id="UP000242610">
    <property type="component" value="Unassembled WGS sequence"/>
</dbReference>
<name>A0A1C4H116_9BIFI</name>
<evidence type="ECO:0000313" key="1">
    <source>
        <dbReference type="EMBL" id="SCC78579.1"/>
    </source>
</evidence>
<dbReference type="AlphaFoldDB" id="A0A1C4H116"/>
<proteinExistence type="predicted"/>
<sequence>MVITNGIARSNIRGCTYLHSETTPVYYENYLVLSEAAIIGAAWAEQKVQLPLRSWTLAVTDAGLAC</sequence>
<accession>A0A1C4H116</accession>
<keyword evidence="2" id="KW-1185">Reference proteome</keyword>